<dbReference type="Proteomes" id="UP001321766">
    <property type="component" value="Chromosome"/>
</dbReference>
<sequence length="266" mass="27856">MSENFDGRGALRGQSDQAGADQLADSALLASENATHSAAAVLVDEPGGQGRQATNFDVDDFPGGLTACLEAVLMVADEPQNSGQLSQVLGRSVQEVDDALQALAEQLAAGQHGFQLKHTVRGWLFASNPDFQPVVASFLTDGQSTHLSQAALEALAIVAYRQPLTRAQVAGIRGVNSDGVMRSLLVRGLIREDGVDPETRAALLVTTSLFLEKMGLDSLDQLPSLAPFLPEEASAVQEMAERTAPAVPLPLQAEDESGQSAGGQAE</sequence>
<dbReference type="EMBL" id="AP026798">
    <property type="protein sequence ID" value="BDR53202.1"/>
    <property type="molecule type" value="Genomic_DNA"/>
</dbReference>
<dbReference type="PANTHER" id="PTHR34298">
    <property type="entry name" value="SEGREGATION AND CONDENSATION PROTEIN B"/>
    <property type="match status" value="1"/>
</dbReference>
<dbReference type="Gene3D" id="1.10.10.10">
    <property type="entry name" value="Winged helix-like DNA-binding domain superfamily/Winged helix DNA-binding domain"/>
    <property type="match status" value="2"/>
</dbReference>
<name>A0ABN6SAP1_9BIFI</name>
<keyword evidence="7" id="KW-1185">Reference proteome</keyword>
<evidence type="ECO:0008006" key="8">
    <source>
        <dbReference type="Google" id="ProtNLM"/>
    </source>
</evidence>
<reference evidence="6 7" key="1">
    <citation type="journal article" date="2023" name="Microbiol. Spectr.">
        <title>Symbiosis of Carpenter Bees with Uncharacterized Lactic Acid Bacteria Showing NAD Auxotrophy.</title>
        <authorList>
            <person name="Kawasaki S."/>
            <person name="Ozawa K."/>
            <person name="Mori T."/>
            <person name="Yamamoto A."/>
            <person name="Ito M."/>
            <person name="Ohkuma M."/>
            <person name="Sakamoto M."/>
            <person name="Matsutani M."/>
        </authorList>
    </citation>
    <scope>NUCLEOTIDE SEQUENCE [LARGE SCALE GENOMIC DNA]</scope>
    <source>
        <strain evidence="6 7">Kim37-2</strain>
    </source>
</reference>
<keyword evidence="2" id="KW-0132">Cell division</keyword>
<evidence type="ECO:0000256" key="4">
    <source>
        <dbReference type="ARBA" id="ARBA00023306"/>
    </source>
</evidence>
<dbReference type="NCBIfam" id="TIGR00281">
    <property type="entry name" value="SMC-Scp complex subunit ScpB"/>
    <property type="match status" value="1"/>
</dbReference>
<evidence type="ECO:0000256" key="1">
    <source>
        <dbReference type="ARBA" id="ARBA00022490"/>
    </source>
</evidence>
<feature type="region of interest" description="Disordered" evidence="5">
    <location>
        <begin position="236"/>
        <end position="266"/>
    </location>
</feature>
<evidence type="ECO:0000313" key="6">
    <source>
        <dbReference type="EMBL" id="BDR53202.1"/>
    </source>
</evidence>
<proteinExistence type="predicted"/>
<protein>
    <recommendedName>
        <fullName evidence="8">SMC-Scp complex subunit ScpB</fullName>
    </recommendedName>
</protein>
<accession>A0ABN6SAP1</accession>
<evidence type="ECO:0000313" key="7">
    <source>
        <dbReference type="Proteomes" id="UP001321766"/>
    </source>
</evidence>
<dbReference type="PANTHER" id="PTHR34298:SF2">
    <property type="entry name" value="SEGREGATION AND CONDENSATION PROTEIN B"/>
    <property type="match status" value="1"/>
</dbReference>
<dbReference type="Pfam" id="PF04079">
    <property type="entry name" value="SMC_ScpB"/>
    <property type="match status" value="1"/>
</dbReference>
<dbReference type="InterPro" id="IPR036390">
    <property type="entry name" value="WH_DNA-bd_sf"/>
</dbReference>
<dbReference type="InterPro" id="IPR005234">
    <property type="entry name" value="ScpB_csome_segregation"/>
</dbReference>
<keyword evidence="4" id="KW-0131">Cell cycle</keyword>
<dbReference type="InterPro" id="IPR036388">
    <property type="entry name" value="WH-like_DNA-bd_sf"/>
</dbReference>
<keyword evidence="1" id="KW-0963">Cytoplasm</keyword>
<organism evidence="6 7">
    <name type="scientific">Bombiscardovia nodaiensis</name>
    <dbReference type="NCBI Taxonomy" id="2932181"/>
    <lineage>
        <taxon>Bacteria</taxon>
        <taxon>Bacillati</taxon>
        <taxon>Actinomycetota</taxon>
        <taxon>Actinomycetes</taxon>
        <taxon>Bifidobacteriales</taxon>
        <taxon>Bifidobacteriaceae</taxon>
        <taxon>Bombiscardovia</taxon>
    </lineage>
</organism>
<dbReference type="SUPFAM" id="SSF46785">
    <property type="entry name" value="Winged helix' DNA-binding domain"/>
    <property type="match status" value="2"/>
</dbReference>
<gene>
    <name evidence="6" type="ORF">KIM372_11090</name>
</gene>
<evidence type="ECO:0000256" key="3">
    <source>
        <dbReference type="ARBA" id="ARBA00022829"/>
    </source>
</evidence>
<keyword evidence="3" id="KW-0159">Chromosome partition</keyword>
<evidence type="ECO:0000256" key="5">
    <source>
        <dbReference type="SAM" id="MobiDB-lite"/>
    </source>
</evidence>
<evidence type="ECO:0000256" key="2">
    <source>
        <dbReference type="ARBA" id="ARBA00022618"/>
    </source>
</evidence>